<accession>A0A378LA97</accession>
<dbReference type="Proteomes" id="UP000054820">
    <property type="component" value="Unassembled WGS sequence"/>
</dbReference>
<dbReference type="EMBL" id="LNYZ01000020">
    <property type="protein sequence ID" value="KTD75723.1"/>
    <property type="molecule type" value="Genomic_DNA"/>
</dbReference>
<dbReference type="OrthoDB" id="5653803at2"/>
<dbReference type="EMBL" id="UGOY01000001">
    <property type="protein sequence ID" value="STY23766.1"/>
    <property type="molecule type" value="Genomic_DNA"/>
</dbReference>
<dbReference type="STRING" id="460.Lstg_2402"/>
<keyword evidence="3" id="KW-1185">Reference proteome</keyword>
<sequence length="298" mass="34542">MPLIVNLSSIHALYPISTSVQSFEDICDQYSTGCFSSCSSFFQSWTNYAWLMYQLSRNDSKLIQPYRLGKLTTEQFLERLLHIFSFLEDATPKSGEMERLKSKQLYSKTFEKMLLEEAWNSQIGWDKKKANYLYALIHEAQRSDLTDEKSQASESRPKPKMDPIYFIANTNELHVLQILNMLRKEYPSISFYRDVDVSIKEDQTPVEIAPGIFLCLSYRYQLFKTLDETQTMNPGSTMSLLNYLVTKQLKDVPVSEFRVISQHQADLVEALRVGIDADHMYQAEDYFAAQTTSLKKTN</sequence>
<protein>
    <submittedName>
        <fullName evidence="2">Uncharacterized protein</fullName>
    </submittedName>
</protein>
<evidence type="ECO:0000313" key="1">
    <source>
        <dbReference type="EMBL" id="KTD75723.1"/>
    </source>
</evidence>
<evidence type="ECO:0000313" key="3">
    <source>
        <dbReference type="Proteomes" id="UP000054820"/>
    </source>
</evidence>
<reference evidence="2 4" key="2">
    <citation type="submission" date="2018-06" db="EMBL/GenBank/DDBJ databases">
        <authorList>
            <consortium name="Pathogen Informatics"/>
            <person name="Doyle S."/>
        </authorList>
    </citation>
    <scope>NUCLEOTIDE SEQUENCE [LARGE SCALE GENOMIC DNA]</scope>
    <source>
        <strain evidence="2 4">NCTC11991</strain>
    </source>
</reference>
<gene>
    <name evidence="1" type="ORF">Lstg_2402</name>
    <name evidence="2" type="ORF">NCTC11991_02376</name>
</gene>
<proteinExistence type="predicted"/>
<dbReference type="AlphaFoldDB" id="A0A378LA97"/>
<reference evidence="1 3" key="1">
    <citation type="submission" date="2015-11" db="EMBL/GenBank/DDBJ databases">
        <title>Genomic analysis of 38 Legionella species identifies large and diverse effector repertoires.</title>
        <authorList>
            <person name="Burstein D."/>
            <person name="Amaro F."/>
            <person name="Zusman T."/>
            <person name="Lifshitz Z."/>
            <person name="Cohen O."/>
            <person name="Gilbert J.A."/>
            <person name="Pupko T."/>
            <person name="Shuman H.A."/>
            <person name="Segal G."/>
        </authorList>
    </citation>
    <scope>NUCLEOTIDE SEQUENCE [LARGE SCALE GENOMIC DNA]</scope>
    <source>
        <strain evidence="1 3">SC-18-C9</strain>
    </source>
</reference>
<organism evidence="2 4">
    <name type="scientific">Legionella steigerwaltii</name>
    <dbReference type="NCBI Taxonomy" id="460"/>
    <lineage>
        <taxon>Bacteria</taxon>
        <taxon>Pseudomonadati</taxon>
        <taxon>Pseudomonadota</taxon>
        <taxon>Gammaproteobacteria</taxon>
        <taxon>Legionellales</taxon>
        <taxon>Legionellaceae</taxon>
        <taxon>Legionella</taxon>
    </lineage>
</organism>
<evidence type="ECO:0000313" key="4">
    <source>
        <dbReference type="Proteomes" id="UP000255110"/>
    </source>
</evidence>
<evidence type="ECO:0000313" key="2">
    <source>
        <dbReference type="EMBL" id="STY23766.1"/>
    </source>
</evidence>
<name>A0A378LA97_9GAMM</name>
<dbReference type="Proteomes" id="UP000255110">
    <property type="component" value="Unassembled WGS sequence"/>
</dbReference>